<dbReference type="AlphaFoldDB" id="U5HFF8"/>
<proteinExistence type="predicted"/>
<evidence type="ECO:0008006" key="6">
    <source>
        <dbReference type="Google" id="ProtNLM"/>
    </source>
</evidence>
<feature type="compositionally biased region" description="Acidic residues" evidence="1">
    <location>
        <begin position="225"/>
        <end position="237"/>
    </location>
</feature>
<name>U5HFF8_USTV1</name>
<reference evidence="4" key="4">
    <citation type="submission" date="2015-06" db="UniProtKB">
        <authorList>
            <consortium name="EnsemblFungi"/>
        </authorList>
    </citation>
    <scope>IDENTIFICATION</scope>
</reference>
<dbReference type="InParanoid" id="U5HFF8"/>
<feature type="region of interest" description="Disordered" evidence="1">
    <location>
        <begin position="205"/>
        <end position="237"/>
    </location>
</feature>
<sequence length="237" mass="25483">MKVFVFVQSLVALGALASATPDSNLEPHSDLDKRCGLSLLKGKILGLGACGILQGGIGGCAGSFGPGGAILNSGLNVRVRCPLSFQCDGSGTDGYPYDVNGNGCPSYLPQGWMYYGVQTGWQPPISYTCEANWVAPSQWTPYAHLAPWWSAQPLAAGPSKYYYKYQYKAYKKYLHYLKYASKYSVRSIDDGTESAVIARAVQGKVASPGPQRLSEAEQDAKDMADAEADAEADFNHQ</sequence>
<evidence type="ECO:0000313" key="3">
    <source>
        <dbReference type="EMBL" id="KDE03704.1"/>
    </source>
</evidence>
<dbReference type="EMBL" id="GL541728">
    <property type="protein sequence ID" value="KDE03704.1"/>
    <property type="molecule type" value="Genomic_DNA"/>
</dbReference>
<dbReference type="EMBL" id="AEIJ01000627">
    <property type="status" value="NOT_ANNOTATED_CDS"/>
    <property type="molecule type" value="Genomic_DNA"/>
</dbReference>
<feature type="chain" id="PRO_5009724606" description="Chitin-binding type-4 domain-containing protein" evidence="2">
    <location>
        <begin position="20"/>
        <end position="237"/>
    </location>
</feature>
<feature type="signal peptide" evidence="2">
    <location>
        <begin position="1"/>
        <end position="19"/>
    </location>
</feature>
<protein>
    <recommendedName>
        <fullName evidence="6">Chitin-binding type-4 domain-containing protein</fullName>
    </recommendedName>
</protein>
<keyword evidence="5" id="KW-1185">Reference proteome</keyword>
<dbReference type="STRING" id="683840.U5HFF8"/>
<dbReference type="EnsemblFungi" id="MVLG_05835T0">
    <property type="protein sequence ID" value="MVLG_05835T0"/>
    <property type="gene ID" value="MVLG_05835"/>
</dbReference>
<evidence type="ECO:0000256" key="1">
    <source>
        <dbReference type="SAM" id="MobiDB-lite"/>
    </source>
</evidence>
<organism evidence="3">
    <name type="scientific">Microbotryum lychnidis-dioicae (strain p1A1 Lamole / MvSl-1064)</name>
    <name type="common">Anther smut fungus</name>
    <dbReference type="NCBI Taxonomy" id="683840"/>
    <lineage>
        <taxon>Eukaryota</taxon>
        <taxon>Fungi</taxon>
        <taxon>Dikarya</taxon>
        <taxon>Basidiomycota</taxon>
        <taxon>Pucciniomycotina</taxon>
        <taxon>Microbotryomycetes</taxon>
        <taxon>Microbotryales</taxon>
        <taxon>Microbotryaceae</taxon>
        <taxon>Microbotryum</taxon>
    </lineage>
</organism>
<evidence type="ECO:0000313" key="5">
    <source>
        <dbReference type="Proteomes" id="UP000017200"/>
    </source>
</evidence>
<dbReference type="Proteomes" id="UP000017200">
    <property type="component" value="Unassembled WGS sequence"/>
</dbReference>
<evidence type="ECO:0000313" key="4">
    <source>
        <dbReference type="EnsemblFungi" id="MVLG_05835T0"/>
    </source>
</evidence>
<dbReference type="OrthoDB" id="2538666at2759"/>
<evidence type="ECO:0000256" key="2">
    <source>
        <dbReference type="SAM" id="SignalP"/>
    </source>
</evidence>
<reference evidence="3" key="2">
    <citation type="submission" date="2010-11" db="EMBL/GenBank/DDBJ databases">
        <authorList>
            <consortium name="The Broad Institute Genome Sequencing Platform"/>
            <person name="Earl A."/>
            <person name="Ward D."/>
            <person name="Feldgarden M."/>
            <person name="Gevers D."/>
            <person name="Butler R."/>
            <person name="Young S.K."/>
            <person name="Zeng Q."/>
            <person name="Gargeya S."/>
            <person name="Fitzgerald M."/>
            <person name="Haas B."/>
            <person name="Abouelleil A."/>
            <person name="Alvarado L."/>
            <person name="Arachchi H.M."/>
            <person name="Berlin A."/>
            <person name="Brown A."/>
            <person name="Chapman S.B."/>
            <person name="Chen Z."/>
            <person name="Dunbar C."/>
            <person name="Freedman E."/>
            <person name="Gearin G."/>
            <person name="Gellesch M."/>
            <person name="Goldberg J."/>
            <person name="Griggs A."/>
            <person name="Gujja S."/>
            <person name="Heilman E."/>
            <person name="Heiman D."/>
            <person name="Howarth C."/>
            <person name="Larson L."/>
            <person name="Lui A."/>
            <person name="MacDonald P.J.P."/>
            <person name="Mehta T."/>
            <person name="Montmayeur A."/>
            <person name="Murphy C."/>
            <person name="Neiman D."/>
            <person name="Pearson M."/>
            <person name="Priest M."/>
            <person name="Roberts A."/>
            <person name="Saif S."/>
            <person name="Shea T."/>
            <person name="Shenoy N."/>
            <person name="Sisk P."/>
            <person name="Stolte C."/>
            <person name="Sykes S."/>
            <person name="White J."/>
            <person name="Yandava C."/>
            <person name="Wortman J."/>
            <person name="Nusbaum C."/>
            <person name="Birren B."/>
        </authorList>
    </citation>
    <scope>NUCLEOTIDE SEQUENCE</scope>
    <source>
        <strain evidence="3">P1A1 Lamole</strain>
    </source>
</reference>
<reference evidence="3 5" key="3">
    <citation type="journal article" date="2015" name="BMC Genomics">
        <title>Sex and parasites: genomic and transcriptomic analysis of Microbotryum lychnidis-dioicae, the biotrophic and plant-castrating anther smut fungus.</title>
        <authorList>
            <person name="Perlin M.H."/>
            <person name="Amselem J."/>
            <person name="Fontanillas E."/>
            <person name="Toh S.S."/>
            <person name="Chen Z."/>
            <person name="Goldberg J."/>
            <person name="Duplessis S."/>
            <person name="Henrissat B."/>
            <person name="Young S."/>
            <person name="Zeng Q."/>
            <person name="Aguileta G."/>
            <person name="Petit E."/>
            <person name="Badouin H."/>
            <person name="Andrews J."/>
            <person name="Razeeq D."/>
            <person name="Gabaldon T."/>
            <person name="Quesneville H."/>
            <person name="Giraud T."/>
            <person name="Hood M.E."/>
            <person name="Schultz D.J."/>
            <person name="Cuomo C.A."/>
        </authorList>
    </citation>
    <scope>NUCLEOTIDE SEQUENCE [LARGE SCALE GENOMIC DNA]</scope>
    <source>
        <strain evidence="3">P1A1 Lamole</strain>
        <strain evidence="5">p1A1 Lamole</strain>
    </source>
</reference>
<feature type="compositionally biased region" description="Basic and acidic residues" evidence="1">
    <location>
        <begin position="214"/>
        <end position="224"/>
    </location>
</feature>
<keyword evidence="2" id="KW-0732">Signal</keyword>
<accession>U5HFF8</accession>
<gene>
    <name evidence="3" type="ORF">MVLG_05835</name>
</gene>
<reference evidence="5" key="1">
    <citation type="submission" date="2010-11" db="EMBL/GenBank/DDBJ databases">
        <title>The genome sequence of Microbotryum violaceum strain p1A1 Lamole.</title>
        <authorList>
            <person name="Cuomo C."/>
            <person name="Perlin M."/>
            <person name="Young S.K."/>
            <person name="Zeng Q."/>
            <person name="Gargeya S."/>
            <person name="Alvarado L."/>
            <person name="Berlin A."/>
            <person name="Chapman S.B."/>
            <person name="Chen Z."/>
            <person name="Freedman E."/>
            <person name="Gellesch M."/>
            <person name="Goldberg J."/>
            <person name="Griggs A."/>
            <person name="Gujja S."/>
            <person name="Heilman E."/>
            <person name="Heiman D."/>
            <person name="Howarth C."/>
            <person name="Mehta T."/>
            <person name="Neiman D."/>
            <person name="Pearson M."/>
            <person name="Roberts A."/>
            <person name="Saif S."/>
            <person name="Shea T."/>
            <person name="Shenoy N."/>
            <person name="Sisk P."/>
            <person name="Stolte C."/>
            <person name="Sykes S."/>
            <person name="White J."/>
            <person name="Yandava C."/>
            <person name="Haas B."/>
            <person name="Nusbaum C."/>
            <person name="Birren B."/>
        </authorList>
    </citation>
    <scope>NUCLEOTIDE SEQUENCE [LARGE SCALE GENOMIC DNA]</scope>
    <source>
        <strain evidence="5">p1A1 Lamole</strain>
    </source>
</reference>
<dbReference type="HOGENOM" id="CLU_1171368_0_0_1"/>